<accession>A0A099L562</accession>
<dbReference type="AlphaFoldDB" id="A0A099L562"/>
<name>A0A099L562_COLPS</name>
<dbReference type="PROSITE" id="PS51257">
    <property type="entry name" value="PROKAR_LIPOPROTEIN"/>
    <property type="match status" value="1"/>
</dbReference>
<gene>
    <name evidence="2" type="ORF">GAB14E_0896</name>
</gene>
<protein>
    <recommendedName>
        <fullName evidence="4">Lipoprotein</fullName>
    </recommendedName>
</protein>
<dbReference type="Proteomes" id="UP000029868">
    <property type="component" value="Unassembled WGS sequence"/>
</dbReference>
<evidence type="ECO:0000313" key="3">
    <source>
        <dbReference type="Proteomes" id="UP000029868"/>
    </source>
</evidence>
<keyword evidence="1" id="KW-0732">Signal</keyword>
<dbReference type="RefSeq" id="WP_033080226.1">
    <property type="nucleotide sequence ID" value="NZ_JQEC01000002.1"/>
</dbReference>
<dbReference type="OrthoDB" id="1678364at2"/>
<evidence type="ECO:0008006" key="4">
    <source>
        <dbReference type="Google" id="ProtNLM"/>
    </source>
</evidence>
<evidence type="ECO:0000313" key="2">
    <source>
        <dbReference type="EMBL" id="KGJ97307.1"/>
    </source>
</evidence>
<dbReference type="EMBL" id="JQEC01000002">
    <property type="protein sequence ID" value="KGJ97307.1"/>
    <property type="molecule type" value="Genomic_DNA"/>
</dbReference>
<evidence type="ECO:0000256" key="1">
    <source>
        <dbReference type="SAM" id="SignalP"/>
    </source>
</evidence>
<sequence>MYKTIVLLFITMLSLFTVGCSQASNVQEKEQKQALVKVGKQQVTDKKEQVWQEVTVKHYDLEGGFYGLTSKSGGKLLPMNLAKKYQLSGTVLKVKGQIIKGMVTIQQWGQPFKITDVELVKLGKADAGVTF</sequence>
<proteinExistence type="predicted"/>
<dbReference type="PATRIC" id="fig|28229.3.peg.48"/>
<comment type="caution">
    <text evidence="2">The sequence shown here is derived from an EMBL/GenBank/DDBJ whole genome shotgun (WGS) entry which is preliminary data.</text>
</comment>
<feature type="chain" id="PRO_5001949355" description="Lipoprotein" evidence="1">
    <location>
        <begin position="24"/>
        <end position="131"/>
    </location>
</feature>
<reference evidence="2 3" key="1">
    <citation type="submission" date="2014-08" db="EMBL/GenBank/DDBJ databases">
        <title>Genomic and Phenotypic Diversity of Colwellia psychrerythraea strains from Disparate Marine Basins.</title>
        <authorList>
            <person name="Techtmann S.M."/>
            <person name="Stelling S.C."/>
            <person name="Utturkar S.M."/>
            <person name="Alshibli N."/>
            <person name="Harris A."/>
            <person name="Brown S.D."/>
            <person name="Hazen T.C."/>
        </authorList>
    </citation>
    <scope>NUCLEOTIDE SEQUENCE [LARGE SCALE GENOMIC DNA]</scope>
    <source>
        <strain evidence="2 3">GAB14E</strain>
    </source>
</reference>
<feature type="signal peptide" evidence="1">
    <location>
        <begin position="1"/>
        <end position="23"/>
    </location>
</feature>
<organism evidence="2 3">
    <name type="scientific">Colwellia psychrerythraea</name>
    <name type="common">Vibrio psychroerythus</name>
    <dbReference type="NCBI Taxonomy" id="28229"/>
    <lineage>
        <taxon>Bacteria</taxon>
        <taxon>Pseudomonadati</taxon>
        <taxon>Pseudomonadota</taxon>
        <taxon>Gammaproteobacteria</taxon>
        <taxon>Alteromonadales</taxon>
        <taxon>Colwelliaceae</taxon>
        <taxon>Colwellia</taxon>
    </lineage>
</organism>